<dbReference type="InterPro" id="IPR005615">
    <property type="entry name" value="Glutathione_synthase"/>
</dbReference>
<evidence type="ECO:0000313" key="11">
    <source>
        <dbReference type="EMBL" id="QGN14566.1"/>
    </source>
</evidence>
<dbReference type="Pfam" id="PF03199">
    <property type="entry name" value="GSH_synthase"/>
    <property type="match status" value="1"/>
</dbReference>
<dbReference type="Gene3D" id="3.30.470.20">
    <property type="entry name" value="ATP-grasp fold, B domain"/>
    <property type="match status" value="1"/>
</dbReference>
<dbReference type="PANTHER" id="PTHR11130">
    <property type="entry name" value="GLUTATHIONE SYNTHETASE"/>
    <property type="match status" value="1"/>
</dbReference>
<dbReference type="InterPro" id="IPR014049">
    <property type="entry name" value="Glutathione_synthase_N_euk"/>
</dbReference>
<dbReference type="InterPro" id="IPR016185">
    <property type="entry name" value="PreATP-grasp_dom_sf"/>
</dbReference>
<evidence type="ECO:0000256" key="6">
    <source>
        <dbReference type="ARBA" id="ARBA00022741"/>
    </source>
</evidence>
<dbReference type="PIRSF" id="PIRSF001558">
    <property type="entry name" value="GSHase"/>
    <property type="match status" value="1"/>
</dbReference>
<name>A0ABX6ESF9_KLUMA</name>
<keyword evidence="4 9" id="KW-0317">Glutathione biosynthesis</keyword>
<feature type="domain" description="Glutathione synthase substrate-binding" evidence="10">
    <location>
        <begin position="215"/>
        <end position="317"/>
    </location>
</feature>
<evidence type="ECO:0000256" key="8">
    <source>
        <dbReference type="ARBA" id="ARBA00022842"/>
    </source>
</evidence>
<keyword evidence="12" id="KW-1185">Reference proteome</keyword>
<dbReference type="NCBIfam" id="TIGR01986">
    <property type="entry name" value="glut_syn_euk"/>
    <property type="match status" value="1"/>
</dbReference>
<dbReference type="SUPFAM" id="SSF52440">
    <property type="entry name" value="PreATP-grasp domain"/>
    <property type="match status" value="1"/>
</dbReference>
<dbReference type="Gene3D" id="1.10.1080.10">
    <property type="entry name" value="Glutathione Synthetase, Chain A, domain 3"/>
    <property type="match status" value="1"/>
</dbReference>
<evidence type="ECO:0000259" key="10">
    <source>
        <dbReference type="Pfam" id="PF03199"/>
    </source>
</evidence>
<dbReference type="EC" id="6.3.2.3" evidence="9"/>
<keyword evidence="6 9" id="KW-0547">Nucleotide-binding</keyword>
<comment type="pathway">
    <text evidence="1 9">Sulfur metabolism; glutathione biosynthesis; glutathione from L-cysteine and L-glutamate: step 2/2.</text>
</comment>
<evidence type="ECO:0000256" key="3">
    <source>
        <dbReference type="ARBA" id="ARBA00022598"/>
    </source>
</evidence>
<dbReference type="Proteomes" id="UP000422736">
    <property type="component" value="Chromosome 2"/>
</dbReference>
<accession>A0ABX6ESF9</accession>
<comment type="cofactor">
    <cofactor evidence="9">
        <name>Mg(2+)</name>
        <dbReference type="ChEBI" id="CHEBI:18420"/>
    </cofactor>
    <text evidence="9">Binds 1 Mg(2+) ion per subunit.</text>
</comment>
<evidence type="ECO:0000256" key="9">
    <source>
        <dbReference type="PIRNR" id="PIRNR001558"/>
    </source>
</evidence>
<comment type="similarity">
    <text evidence="2 9">Belongs to the eukaryotic GSH synthase family.</text>
</comment>
<keyword evidence="5 9" id="KW-0479">Metal-binding</keyword>
<sequence length="487" mass="54766">MSSLKGYPKFPDVTKEKLERELLPEVFQWAISNGLTIYPPDFKISEAQVAPITLFPTPLPRKAFEDAIDVQKSFNSLYAKISQNHNGWLEEESEKLAKSDPEFTGKLWEIYKRAKEHGISQDLALGVFRSDYLINDNDNQIKQVEFNTVSVSFAGLSTKVGQLHQYLNDSGRYSADGESFFNEEIPVSPSAELLAEGLTKAIQHFKPAASDKKPIVAFIVQEGERNVFDQSVLAFNLLSKHGIQSCRLTMQEIHLKTTLDKSTKRLYLNSTGKEIGLVYFRSGYAPNDFVTQQDWENRFTLEISYAIKAPNLLTQLSGTKKIQQLLTNKNILTKFLPDANSADALLQTFVRIYPLDSSELGEMGKKLAFTNPENFVLKPQREGGGNNIYKEDIPTFLKSIDEKDWPAYILMELINPRPTEENIVIRGEQTFQVPILSELGVFGTILFDNKTVHSNDYAGWLLRSKFSASNEGGVAAGFGCVDSVVLY</sequence>
<dbReference type="EMBL" id="CP015055">
    <property type="protein sequence ID" value="QGN14566.1"/>
    <property type="molecule type" value="Genomic_DNA"/>
</dbReference>
<dbReference type="InterPro" id="IPR014709">
    <property type="entry name" value="Glutathione_synthase_C_euk"/>
</dbReference>
<evidence type="ECO:0000256" key="2">
    <source>
        <dbReference type="ARBA" id="ARBA00010385"/>
    </source>
</evidence>
<comment type="catalytic activity">
    <reaction evidence="9">
        <text>gamma-L-glutamyl-L-cysteine + glycine + ATP = glutathione + ADP + phosphate + H(+)</text>
        <dbReference type="Rhea" id="RHEA:13557"/>
        <dbReference type="ChEBI" id="CHEBI:15378"/>
        <dbReference type="ChEBI" id="CHEBI:30616"/>
        <dbReference type="ChEBI" id="CHEBI:43474"/>
        <dbReference type="ChEBI" id="CHEBI:57305"/>
        <dbReference type="ChEBI" id="CHEBI:57925"/>
        <dbReference type="ChEBI" id="CHEBI:58173"/>
        <dbReference type="ChEBI" id="CHEBI:456216"/>
        <dbReference type="EC" id="6.3.2.3"/>
    </reaction>
</comment>
<dbReference type="InterPro" id="IPR037013">
    <property type="entry name" value="GSH-S_sub-bd_sf"/>
</dbReference>
<keyword evidence="3 9" id="KW-0436">Ligase</keyword>
<proteinExistence type="inferred from homology"/>
<dbReference type="InterPro" id="IPR004887">
    <property type="entry name" value="GSH_synth_subst-bd"/>
</dbReference>
<keyword evidence="7 9" id="KW-0067">ATP-binding</keyword>
<evidence type="ECO:0000256" key="4">
    <source>
        <dbReference type="ARBA" id="ARBA00022684"/>
    </source>
</evidence>
<dbReference type="SUPFAM" id="SSF56059">
    <property type="entry name" value="Glutathione synthetase ATP-binding domain-like"/>
    <property type="match status" value="1"/>
</dbReference>
<organism evidence="11 12">
    <name type="scientific">Kluyveromyces marxianus</name>
    <name type="common">Yeast</name>
    <name type="synonym">Candida kefyr</name>
    <dbReference type="NCBI Taxonomy" id="4911"/>
    <lineage>
        <taxon>Eukaryota</taxon>
        <taxon>Fungi</taxon>
        <taxon>Dikarya</taxon>
        <taxon>Ascomycota</taxon>
        <taxon>Saccharomycotina</taxon>
        <taxon>Saccharomycetes</taxon>
        <taxon>Saccharomycetales</taxon>
        <taxon>Saccharomycetaceae</taxon>
        <taxon>Kluyveromyces</taxon>
    </lineage>
</organism>
<evidence type="ECO:0000256" key="5">
    <source>
        <dbReference type="ARBA" id="ARBA00022723"/>
    </source>
</evidence>
<dbReference type="Pfam" id="PF03917">
    <property type="entry name" value="GSH_synth_ATP"/>
    <property type="match status" value="1"/>
</dbReference>
<dbReference type="Gene3D" id="3.30.1490.50">
    <property type="match status" value="1"/>
</dbReference>
<evidence type="ECO:0000256" key="1">
    <source>
        <dbReference type="ARBA" id="ARBA00004965"/>
    </source>
</evidence>
<evidence type="ECO:0000256" key="7">
    <source>
        <dbReference type="ARBA" id="ARBA00022840"/>
    </source>
</evidence>
<evidence type="ECO:0000313" key="12">
    <source>
        <dbReference type="Proteomes" id="UP000422736"/>
    </source>
</evidence>
<dbReference type="PANTHER" id="PTHR11130:SF0">
    <property type="entry name" value="GLUTATHIONE SYNTHETASE"/>
    <property type="match status" value="1"/>
</dbReference>
<dbReference type="Gene3D" id="3.40.50.1760">
    <property type="entry name" value="Glutathione synthase, substrate-binding domain superfamily, eukaryotic"/>
    <property type="match status" value="1"/>
</dbReference>
<dbReference type="Gene3D" id="3.30.1490.80">
    <property type="match status" value="1"/>
</dbReference>
<keyword evidence="8 9" id="KW-0460">Magnesium</keyword>
<dbReference type="InterPro" id="IPR014042">
    <property type="entry name" value="Glutathione_synthase_a-hlx"/>
</dbReference>
<gene>
    <name evidence="11" type="primary">GSH2</name>
    <name evidence="11" type="ORF">FIM1_1228</name>
</gene>
<reference evidence="11 12" key="1">
    <citation type="submission" date="2016-03" db="EMBL/GenBank/DDBJ databases">
        <title>How can Kluyveromyces marxianus grow so fast - potential evolutionary course in Saccharomyces Complex revealed by comparative genomics.</title>
        <authorList>
            <person name="Mo W."/>
            <person name="Lu W."/>
            <person name="Yang X."/>
            <person name="Qi J."/>
            <person name="Lv H."/>
        </authorList>
    </citation>
    <scope>NUCLEOTIDE SEQUENCE [LARGE SCALE GENOMIC DNA]</scope>
    <source>
        <strain evidence="11 12">FIM1</strain>
    </source>
</reference>
<protein>
    <recommendedName>
        <fullName evidence="9">Glutathione synthetase</fullName>
        <shortName evidence="9">GSH-S</shortName>
        <ecNumber evidence="9">6.3.2.3</ecNumber>
    </recommendedName>
</protein>